<dbReference type="SUPFAM" id="SSF55781">
    <property type="entry name" value="GAF domain-like"/>
    <property type="match status" value="1"/>
</dbReference>
<gene>
    <name evidence="4" type="ORF">GCM10012280_29900</name>
</gene>
<feature type="region of interest" description="Disordered" evidence="2">
    <location>
        <begin position="632"/>
        <end position="664"/>
    </location>
</feature>
<dbReference type="Pfam" id="PF13556">
    <property type="entry name" value="HTH_30"/>
    <property type="match status" value="1"/>
</dbReference>
<dbReference type="SMART" id="SM00065">
    <property type="entry name" value="GAF"/>
    <property type="match status" value="1"/>
</dbReference>
<protein>
    <recommendedName>
        <fullName evidence="3">GAF domain-containing protein</fullName>
    </recommendedName>
</protein>
<dbReference type="PANTHER" id="PTHR33744:SF1">
    <property type="entry name" value="DNA-BINDING TRANSCRIPTIONAL ACTIVATOR ADER"/>
    <property type="match status" value="1"/>
</dbReference>
<dbReference type="RefSeq" id="WP_189132129.1">
    <property type="nucleotide sequence ID" value="NZ_BMMS01000011.1"/>
</dbReference>
<feature type="compositionally biased region" description="Basic and acidic residues" evidence="2">
    <location>
        <begin position="643"/>
        <end position="655"/>
    </location>
</feature>
<dbReference type="InterPro" id="IPR041522">
    <property type="entry name" value="CdaR_GGDEF"/>
</dbReference>
<reference evidence="4" key="2">
    <citation type="submission" date="2020-09" db="EMBL/GenBank/DDBJ databases">
        <authorList>
            <person name="Sun Q."/>
            <person name="Zhou Y."/>
        </authorList>
    </citation>
    <scope>NUCLEOTIDE SEQUENCE</scope>
    <source>
        <strain evidence="4">CGMCC 4.7201</strain>
    </source>
</reference>
<reference evidence="4" key="1">
    <citation type="journal article" date="2014" name="Int. J. Syst. Evol. Microbiol.">
        <title>Complete genome sequence of Corynebacterium casei LMG S-19264T (=DSM 44701T), isolated from a smear-ripened cheese.</title>
        <authorList>
            <consortium name="US DOE Joint Genome Institute (JGI-PGF)"/>
            <person name="Walter F."/>
            <person name="Albersmeier A."/>
            <person name="Kalinowski J."/>
            <person name="Ruckert C."/>
        </authorList>
    </citation>
    <scope>NUCLEOTIDE SEQUENCE</scope>
    <source>
        <strain evidence="4">CGMCC 4.7201</strain>
    </source>
</reference>
<comment type="similarity">
    <text evidence="1">Belongs to the CdaR family.</text>
</comment>
<dbReference type="InterPro" id="IPR003018">
    <property type="entry name" value="GAF"/>
</dbReference>
<dbReference type="Pfam" id="PF17853">
    <property type="entry name" value="GGDEF_2"/>
    <property type="match status" value="1"/>
</dbReference>
<name>A0A917ZQ21_9ACTN</name>
<evidence type="ECO:0000313" key="4">
    <source>
        <dbReference type="EMBL" id="GGO88627.1"/>
    </source>
</evidence>
<dbReference type="InterPro" id="IPR029016">
    <property type="entry name" value="GAF-like_dom_sf"/>
</dbReference>
<dbReference type="Gene3D" id="1.10.10.2840">
    <property type="entry name" value="PucR C-terminal helix-turn-helix domain"/>
    <property type="match status" value="1"/>
</dbReference>
<dbReference type="PANTHER" id="PTHR33744">
    <property type="entry name" value="CARBOHYDRATE DIACID REGULATOR"/>
    <property type="match status" value="1"/>
</dbReference>
<dbReference type="InterPro" id="IPR051448">
    <property type="entry name" value="CdaR-like_regulators"/>
</dbReference>
<dbReference type="Proteomes" id="UP000641932">
    <property type="component" value="Unassembled WGS sequence"/>
</dbReference>
<keyword evidence="5" id="KW-1185">Reference proteome</keyword>
<evidence type="ECO:0000256" key="2">
    <source>
        <dbReference type="SAM" id="MobiDB-lite"/>
    </source>
</evidence>
<evidence type="ECO:0000256" key="1">
    <source>
        <dbReference type="ARBA" id="ARBA00006754"/>
    </source>
</evidence>
<dbReference type="AlphaFoldDB" id="A0A917ZQ21"/>
<proteinExistence type="inferred from homology"/>
<dbReference type="Pfam" id="PF01590">
    <property type="entry name" value="GAF"/>
    <property type="match status" value="1"/>
</dbReference>
<dbReference type="InterPro" id="IPR025736">
    <property type="entry name" value="PucR_C-HTH_dom"/>
</dbReference>
<evidence type="ECO:0000313" key="5">
    <source>
        <dbReference type="Proteomes" id="UP000641932"/>
    </source>
</evidence>
<accession>A0A917ZQ21</accession>
<comment type="caution">
    <text evidence="4">The sequence shown here is derived from an EMBL/GenBank/DDBJ whole genome shotgun (WGS) entry which is preliminary data.</text>
</comment>
<feature type="domain" description="GAF" evidence="3">
    <location>
        <begin position="87"/>
        <end position="238"/>
    </location>
</feature>
<dbReference type="InterPro" id="IPR042070">
    <property type="entry name" value="PucR_C-HTH_sf"/>
</dbReference>
<dbReference type="Gene3D" id="3.30.450.40">
    <property type="match status" value="1"/>
</dbReference>
<organism evidence="4 5">
    <name type="scientific">Wenjunlia tyrosinilytica</name>
    <dbReference type="NCBI Taxonomy" id="1544741"/>
    <lineage>
        <taxon>Bacteria</taxon>
        <taxon>Bacillati</taxon>
        <taxon>Actinomycetota</taxon>
        <taxon>Actinomycetes</taxon>
        <taxon>Kitasatosporales</taxon>
        <taxon>Streptomycetaceae</taxon>
        <taxon>Wenjunlia</taxon>
    </lineage>
</organism>
<dbReference type="EMBL" id="BMMS01000011">
    <property type="protein sequence ID" value="GGO88627.1"/>
    <property type="molecule type" value="Genomic_DNA"/>
</dbReference>
<evidence type="ECO:0000259" key="3">
    <source>
        <dbReference type="SMART" id="SM00065"/>
    </source>
</evidence>
<sequence>MALDHEPEAFDVFAVLELLSREAPPSHYEELVERARRSGADPTTVERLSEATRLALGIHSAHGRRQQREAGLSALVDTARDLTLPYDLDTLLKLIARRTRLLLALDMSYISFHEPGADYSYVRAADGHATALTVGFRVPIKSGLGVDVSTNAAPIWTPDYLADERIRHSSEIDRVVRAEGLRAVMAVPLRQGVRALGVLYAADRNPRHFTPDEIALMSSLADLAAVAIEKTRLLDQTHAEVIELELDGSRAKATLAAARRLNDTASRLTDLVLEGSDLRTVVATASEALECGLVVRGPSGQVLADSGPMPALDHDEVLKAALDAHAGRAPVLLDGGTWVAPVLAGSEDVGSLLLHPSGPLADNGERMLRLVAQTTAVLLLLQRSTAVAESQVRDLLFDDLLAVPQRPAQQLGERARRLGIDLDQPHVVVVARPEGGSQGRAVVWASSYALRTGGLKSVLSGRIVLFVPGTDAGAAARAVSAELSPLLGNPVTVGSAGPAVGAPAVGRVYQEAVRCLDALTSLNGSGSTSSVQELGFLGVLLSDNHDVEGFVDSVIGPVLSYDAQRFTDLTRTLEAYFASGSSPTYAAESLHVHPNTVSRRLERITELLGADWQKPGRALEVQLALRLQRTRQTLSEQRASGRQRRDGPPGHREPGGENSGGVGD</sequence>